<name>A0ABY8END5_MALFU</name>
<accession>A0ABY8END5</accession>
<feature type="compositionally biased region" description="Basic and acidic residues" evidence="10">
    <location>
        <begin position="166"/>
        <end position="185"/>
    </location>
</feature>
<keyword evidence="5 9" id="KW-0863">Zinc-finger</keyword>
<evidence type="ECO:0000256" key="5">
    <source>
        <dbReference type="ARBA" id="ARBA00022771"/>
    </source>
</evidence>
<feature type="region of interest" description="Disordered" evidence="10">
    <location>
        <begin position="236"/>
        <end position="261"/>
    </location>
</feature>
<keyword evidence="4" id="KW-0677">Repeat</keyword>
<comment type="similarity">
    <text evidence="2">Belongs to the GLI C2H2-type zinc-finger protein family.</text>
</comment>
<evidence type="ECO:0000256" key="7">
    <source>
        <dbReference type="ARBA" id="ARBA00023125"/>
    </source>
</evidence>
<dbReference type="PANTHER" id="PTHR45718:SF8">
    <property type="entry name" value="GLIS FAMILY ZINC FINGER 2"/>
    <property type="match status" value="1"/>
</dbReference>
<evidence type="ECO:0000256" key="4">
    <source>
        <dbReference type="ARBA" id="ARBA00022737"/>
    </source>
</evidence>
<dbReference type="PROSITE" id="PS00028">
    <property type="entry name" value="ZINC_FINGER_C2H2_1"/>
    <property type="match status" value="2"/>
</dbReference>
<dbReference type="Pfam" id="PF23561">
    <property type="entry name" value="zf-C2H2_15"/>
    <property type="match status" value="1"/>
</dbReference>
<feature type="compositionally biased region" description="Acidic residues" evidence="10">
    <location>
        <begin position="252"/>
        <end position="261"/>
    </location>
</feature>
<evidence type="ECO:0000256" key="8">
    <source>
        <dbReference type="ARBA" id="ARBA00023242"/>
    </source>
</evidence>
<keyword evidence="7" id="KW-0238">DNA-binding</keyword>
<feature type="compositionally biased region" description="Acidic residues" evidence="10">
    <location>
        <begin position="24"/>
        <end position="45"/>
    </location>
</feature>
<keyword evidence="6" id="KW-0862">Zinc</keyword>
<dbReference type="EMBL" id="CP046234">
    <property type="protein sequence ID" value="WFD46504.1"/>
    <property type="molecule type" value="Genomic_DNA"/>
</dbReference>
<keyword evidence="8" id="KW-0539">Nucleus</keyword>
<dbReference type="SMART" id="SM00355">
    <property type="entry name" value="ZnF_C2H2"/>
    <property type="match status" value="3"/>
</dbReference>
<proteinExistence type="inferred from homology"/>
<reference evidence="12 13" key="1">
    <citation type="journal article" date="2020" name="Elife">
        <title>Loss of centromere function drives karyotype evolution in closely related Malassezia species.</title>
        <authorList>
            <person name="Sankaranarayanan S.R."/>
            <person name="Ianiri G."/>
            <person name="Coelho M.A."/>
            <person name="Reza M.H."/>
            <person name="Thimmappa B.C."/>
            <person name="Ganguly P."/>
            <person name="Vadnala R.N."/>
            <person name="Sun S."/>
            <person name="Siddharthan R."/>
            <person name="Tellgren-Roth C."/>
            <person name="Dawson T.L."/>
            <person name="Heitman J."/>
            <person name="Sanyal K."/>
        </authorList>
    </citation>
    <scope>NUCLEOTIDE SEQUENCE [LARGE SCALE GENOMIC DNA]</scope>
    <source>
        <strain evidence="12">CBS14141</strain>
    </source>
</reference>
<evidence type="ECO:0000256" key="1">
    <source>
        <dbReference type="ARBA" id="ARBA00004123"/>
    </source>
</evidence>
<evidence type="ECO:0000313" key="12">
    <source>
        <dbReference type="EMBL" id="WFD46504.1"/>
    </source>
</evidence>
<dbReference type="InterPro" id="IPR036236">
    <property type="entry name" value="Znf_C2H2_sf"/>
</dbReference>
<evidence type="ECO:0000256" key="2">
    <source>
        <dbReference type="ARBA" id="ARBA00010831"/>
    </source>
</evidence>
<dbReference type="InterPro" id="IPR013087">
    <property type="entry name" value="Znf_C2H2_type"/>
</dbReference>
<dbReference type="InterPro" id="IPR056436">
    <property type="entry name" value="Znf-C2H2_ZIC1-5/GLI1-3-like"/>
</dbReference>
<dbReference type="SUPFAM" id="SSF57667">
    <property type="entry name" value="beta-beta-alpha zinc fingers"/>
    <property type="match status" value="2"/>
</dbReference>
<evidence type="ECO:0000256" key="3">
    <source>
        <dbReference type="ARBA" id="ARBA00022723"/>
    </source>
</evidence>
<dbReference type="PROSITE" id="PS50157">
    <property type="entry name" value="ZINC_FINGER_C2H2_2"/>
    <property type="match status" value="2"/>
</dbReference>
<evidence type="ECO:0000256" key="10">
    <source>
        <dbReference type="SAM" id="MobiDB-lite"/>
    </source>
</evidence>
<organism evidence="12 13">
    <name type="scientific">Malassezia furfur</name>
    <name type="common">Pityriasis versicolor infection agent</name>
    <name type="synonym">Pityrosporum furfur</name>
    <dbReference type="NCBI Taxonomy" id="55194"/>
    <lineage>
        <taxon>Eukaryota</taxon>
        <taxon>Fungi</taxon>
        <taxon>Dikarya</taxon>
        <taxon>Basidiomycota</taxon>
        <taxon>Ustilaginomycotina</taxon>
        <taxon>Malasseziomycetes</taxon>
        <taxon>Malasseziales</taxon>
        <taxon>Malasseziaceae</taxon>
        <taxon>Malassezia</taxon>
    </lineage>
</organism>
<feature type="region of interest" description="Disordered" evidence="10">
    <location>
        <begin position="153"/>
        <end position="202"/>
    </location>
</feature>
<gene>
    <name evidence="12" type="ORF">GLX27_001140</name>
</gene>
<dbReference type="Pfam" id="PF00096">
    <property type="entry name" value="zf-C2H2"/>
    <property type="match status" value="1"/>
</dbReference>
<feature type="domain" description="C2H2-type" evidence="11">
    <location>
        <begin position="131"/>
        <end position="160"/>
    </location>
</feature>
<keyword evidence="13" id="KW-1185">Reference proteome</keyword>
<dbReference type="PANTHER" id="PTHR45718">
    <property type="entry name" value="TRANSCRIPTIONAL ACTIVATOR CUBITUS INTERRUPTUS"/>
    <property type="match status" value="1"/>
</dbReference>
<feature type="compositionally biased region" description="Pro residues" evidence="10">
    <location>
        <begin position="53"/>
        <end position="62"/>
    </location>
</feature>
<sequence length="338" mass="37277">MSRLEEGGGLETMYGAAAARTPDLDEISTSDSAPEDDASEVDDDMSVSKLASSPPPGSPEPAPEVRCMWEDCGETFTSLHPFIEHLHNFHIGIHKSRYACEWVGCARKGKSQTSRFALLSHLRSHTGEKPFTCPRPECDKSFTRSDALAKHMRVQHNTPPQAQGARDSDEGRDTHGAPGARRAEDDAADAADGDRSRGTILAPPVSTLASALRFADDTRAEFPNQEARELDSVLQHVHASEPAQKRVRTDEAESSDEGPDAVLDEEKCTQIHHRYLIEKAKFRAGLRAREQWHSQIQALRREEAELAKTCRATLDQLLERCLGEEYATVMTSPPASLK</sequence>
<dbReference type="Proteomes" id="UP000818624">
    <property type="component" value="Chromosome 1"/>
</dbReference>
<evidence type="ECO:0000256" key="6">
    <source>
        <dbReference type="ARBA" id="ARBA00022833"/>
    </source>
</evidence>
<evidence type="ECO:0000313" key="13">
    <source>
        <dbReference type="Proteomes" id="UP000818624"/>
    </source>
</evidence>
<evidence type="ECO:0000256" key="9">
    <source>
        <dbReference type="PROSITE-ProRule" id="PRU00042"/>
    </source>
</evidence>
<dbReference type="Gene3D" id="3.30.160.60">
    <property type="entry name" value="Classic Zinc Finger"/>
    <property type="match status" value="3"/>
</dbReference>
<keyword evidence="3" id="KW-0479">Metal-binding</keyword>
<protein>
    <recommendedName>
        <fullName evidence="11">C2H2-type domain-containing protein</fullName>
    </recommendedName>
</protein>
<evidence type="ECO:0000259" key="11">
    <source>
        <dbReference type="PROSITE" id="PS50157"/>
    </source>
</evidence>
<feature type="region of interest" description="Disordered" evidence="10">
    <location>
        <begin position="1"/>
        <end position="64"/>
    </location>
</feature>
<feature type="domain" description="C2H2-type" evidence="11">
    <location>
        <begin position="98"/>
        <end position="130"/>
    </location>
</feature>
<comment type="subcellular location">
    <subcellularLocation>
        <location evidence="1">Nucleus</location>
    </subcellularLocation>
</comment>
<dbReference type="InterPro" id="IPR043359">
    <property type="entry name" value="GLI-like"/>
</dbReference>